<proteinExistence type="predicted"/>
<dbReference type="CDD" id="cd03885">
    <property type="entry name" value="M20_CPDG2"/>
    <property type="match status" value="1"/>
</dbReference>
<dbReference type="SUPFAM" id="SSF53187">
    <property type="entry name" value="Zn-dependent exopeptidases"/>
    <property type="match status" value="1"/>
</dbReference>
<gene>
    <name evidence="8" type="primary">cpg2</name>
    <name evidence="8" type="ORF">Lade_0620</name>
    <name evidence="9" type="ORF">NCTC12735_01935</name>
</gene>
<evidence type="ECO:0000313" key="8">
    <source>
        <dbReference type="EMBL" id="KTC65962.1"/>
    </source>
</evidence>
<evidence type="ECO:0000259" key="7">
    <source>
        <dbReference type="Pfam" id="PF07687"/>
    </source>
</evidence>
<dbReference type="OrthoDB" id="9776600at2"/>
<evidence type="ECO:0000256" key="3">
    <source>
        <dbReference type="ARBA" id="ARBA00022801"/>
    </source>
</evidence>
<reference evidence="8 10" key="1">
    <citation type="submission" date="2015-11" db="EMBL/GenBank/DDBJ databases">
        <title>Identification of large and diverse effector repertoires of 38 Legionella species.</title>
        <authorList>
            <person name="Burstein D."/>
            <person name="Amaro F."/>
            <person name="Zusman T."/>
            <person name="Lifshitz Z."/>
            <person name="Cohen O."/>
            <person name="Gilbert J.A."/>
            <person name="Pupko T."/>
            <person name="Shuman H.A."/>
            <person name="Segal G."/>
        </authorList>
    </citation>
    <scope>NUCLEOTIDE SEQUENCE [LARGE SCALE GENOMIC DNA]</scope>
    <source>
        <strain evidence="8 10">1762-AUS-E</strain>
    </source>
</reference>
<dbReference type="PANTHER" id="PTHR43808">
    <property type="entry name" value="ACETYLORNITHINE DEACETYLASE"/>
    <property type="match status" value="1"/>
</dbReference>
<comment type="cofactor">
    <cofactor evidence="1">
        <name>Zn(2+)</name>
        <dbReference type="ChEBI" id="CHEBI:29105"/>
    </cofactor>
</comment>
<dbReference type="Gene3D" id="3.30.70.360">
    <property type="match status" value="1"/>
</dbReference>
<evidence type="ECO:0000313" key="11">
    <source>
        <dbReference type="Proteomes" id="UP000281170"/>
    </source>
</evidence>
<dbReference type="InterPro" id="IPR017150">
    <property type="entry name" value="Pept_M20_glutamate_carboxypep"/>
</dbReference>
<evidence type="ECO:0000313" key="9">
    <source>
        <dbReference type="EMBL" id="VEH86286.1"/>
    </source>
</evidence>
<dbReference type="GO" id="GO:0046872">
    <property type="term" value="F:metal ion binding"/>
    <property type="evidence" value="ECO:0007669"/>
    <property type="project" value="UniProtKB-KW"/>
</dbReference>
<dbReference type="STRING" id="45056.Lade_0620"/>
<evidence type="ECO:0000256" key="5">
    <source>
        <dbReference type="ARBA" id="ARBA00023285"/>
    </source>
</evidence>
<dbReference type="InterPro" id="IPR011650">
    <property type="entry name" value="Peptidase_M20_dimer"/>
</dbReference>
<dbReference type="NCBIfam" id="NF005602">
    <property type="entry name" value="PRK07338.1"/>
    <property type="match status" value="1"/>
</dbReference>
<dbReference type="SUPFAM" id="SSF55031">
    <property type="entry name" value="Bacterial exopeptidase dimerisation domain"/>
    <property type="match status" value="1"/>
</dbReference>
<dbReference type="PROSITE" id="PS00758">
    <property type="entry name" value="ARGE_DAPE_CPG2_1"/>
    <property type="match status" value="1"/>
</dbReference>
<dbReference type="InterPro" id="IPR002933">
    <property type="entry name" value="Peptidase_M20"/>
</dbReference>
<sequence length="407" mass="44809">MLLGSLIDLLKLLEKSQSIMVAQLHQFCEINTGTYNLNGLKMMHQTLKSIFIPLADSVETRTFKKITTINMAGEKEFHQSGDGLLIRKRPHLKRRVLLCGHMDTVYSETNPFKQLRYLNNNHIIGPGVADMKGGLIVMLHALMAFEKTPFSESMGWDVFINADEEIGSPASSEVFKEIAKNYQCALVFEPAMTESGKLAKNRKGSGKVTLIATGKAAHAGRAFDKGHNAICYLAEVITAINTLNGKRPGVTINIGKIAGGEALNVVPEKAVAKIDIRISQPEDEKWVRDEFAAILNQHKRKGFNLVIDGNFGRPVKRVDKSTEILFKKIQWLGKELNISIDWEDSGGCCDGNNLASLGLPVLDTLGVRGGEIHSSKEYLVMDSLVERASLNALLLVDLAQGGLEELR</sequence>
<dbReference type="EC" id="3.4.17.11" evidence="9"/>
<evidence type="ECO:0000256" key="1">
    <source>
        <dbReference type="ARBA" id="ARBA00001947"/>
    </source>
</evidence>
<dbReference type="KEGG" id="ladl:NCTC12735_01935"/>
<keyword evidence="2" id="KW-0479">Metal-binding</keyword>
<feature type="active site" description="Proton acceptor" evidence="6">
    <location>
        <position position="164"/>
    </location>
</feature>
<organism evidence="8 10">
    <name type="scientific">Legionella adelaidensis</name>
    <dbReference type="NCBI Taxonomy" id="45056"/>
    <lineage>
        <taxon>Bacteria</taxon>
        <taxon>Pseudomonadati</taxon>
        <taxon>Pseudomonadota</taxon>
        <taxon>Gammaproteobacteria</taxon>
        <taxon>Legionellales</taxon>
        <taxon>Legionellaceae</taxon>
        <taxon>Legionella</taxon>
    </lineage>
</organism>
<dbReference type="InterPro" id="IPR036264">
    <property type="entry name" value="Bact_exopeptidase_dim_dom"/>
</dbReference>
<dbReference type="PATRIC" id="fig|45056.6.peg.643"/>
<evidence type="ECO:0000256" key="2">
    <source>
        <dbReference type="ARBA" id="ARBA00022723"/>
    </source>
</evidence>
<evidence type="ECO:0000256" key="6">
    <source>
        <dbReference type="PIRSR" id="PIRSR037238-1"/>
    </source>
</evidence>
<dbReference type="Gene3D" id="3.40.630.10">
    <property type="entry name" value="Zn peptidases"/>
    <property type="match status" value="1"/>
</dbReference>
<feature type="active site" evidence="6">
    <location>
        <position position="103"/>
    </location>
</feature>
<dbReference type="Pfam" id="PF07687">
    <property type="entry name" value="M20_dimer"/>
    <property type="match status" value="1"/>
</dbReference>
<keyword evidence="9" id="KW-0614">Plasmid</keyword>
<dbReference type="Proteomes" id="UP000281170">
    <property type="component" value="Plasmid 29"/>
</dbReference>
<dbReference type="Proteomes" id="UP000054859">
    <property type="component" value="Unassembled WGS sequence"/>
</dbReference>
<keyword evidence="8" id="KW-0121">Carboxypeptidase</keyword>
<keyword evidence="5" id="KW-0170">Cobalt</keyword>
<dbReference type="RefSeq" id="WP_084758821.1">
    <property type="nucleotide sequence ID" value="NZ_CAAAHS010000004.1"/>
</dbReference>
<name>A0A0W0R4K5_9GAMM</name>
<dbReference type="AlphaFoldDB" id="A0A0W0R4K5"/>
<reference evidence="9 11" key="2">
    <citation type="submission" date="2018-12" db="EMBL/GenBank/DDBJ databases">
        <authorList>
            <consortium name="Pathogen Informatics"/>
        </authorList>
    </citation>
    <scope>NUCLEOTIDE SEQUENCE [LARGE SCALE GENOMIC DNA]</scope>
    <source>
        <strain evidence="9 11">NCTC12735</strain>
        <plasmid evidence="11">29</plasmid>
    </source>
</reference>
<evidence type="ECO:0000313" key="10">
    <source>
        <dbReference type="Proteomes" id="UP000054859"/>
    </source>
</evidence>
<geneLocation type="plasmid" evidence="9 11">
    <name>29</name>
</geneLocation>
<keyword evidence="10" id="KW-1185">Reference proteome</keyword>
<accession>A0A0W0R4K5</accession>
<protein>
    <submittedName>
        <fullName evidence="8">Carboxypeptidase G2</fullName>
        <ecNumber evidence="9">3.4.17.11</ecNumber>
    </submittedName>
</protein>
<dbReference type="Pfam" id="PF01546">
    <property type="entry name" value="Peptidase_M20"/>
    <property type="match status" value="1"/>
</dbReference>
<dbReference type="EMBL" id="LR134438">
    <property type="protein sequence ID" value="VEH86286.1"/>
    <property type="molecule type" value="Genomic_DNA"/>
</dbReference>
<dbReference type="InterPro" id="IPR001261">
    <property type="entry name" value="ArgE/DapE_CS"/>
</dbReference>
<dbReference type="InterPro" id="IPR050072">
    <property type="entry name" value="Peptidase_M20A"/>
</dbReference>
<dbReference type="PIRSF" id="PIRSF037238">
    <property type="entry name" value="Carboxypeptidase_G2"/>
    <property type="match status" value="1"/>
</dbReference>
<keyword evidence="4" id="KW-0862">Zinc</keyword>
<keyword evidence="8" id="KW-0645">Protease</keyword>
<dbReference type="PANTHER" id="PTHR43808:SF9">
    <property type="entry name" value="BLL0789 PROTEIN"/>
    <property type="match status" value="1"/>
</dbReference>
<feature type="domain" description="Peptidase M20 dimerisation" evidence="7">
    <location>
        <begin position="202"/>
        <end position="301"/>
    </location>
</feature>
<dbReference type="GO" id="GO:0004180">
    <property type="term" value="F:carboxypeptidase activity"/>
    <property type="evidence" value="ECO:0007669"/>
    <property type="project" value="UniProtKB-KW"/>
</dbReference>
<evidence type="ECO:0000256" key="4">
    <source>
        <dbReference type="ARBA" id="ARBA00022833"/>
    </source>
</evidence>
<dbReference type="EMBL" id="LNKA01000001">
    <property type="protein sequence ID" value="KTC65962.1"/>
    <property type="molecule type" value="Genomic_DNA"/>
</dbReference>
<keyword evidence="3 9" id="KW-0378">Hydrolase</keyword>